<dbReference type="STRING" id="268407.PWYN_06870"/>
<dbReference type="InterPro" id="IPR036822">
    <property type="entry name" value="CutC-like_dom_sf"/>
</dbReference>
<comment type="similarity">
    <text evidence="1 2">Belongs to the CutC family.</text>
</comment>
<comment type="caution">
    <text evidence="2">Once thought to be involved in copper homeostasis, experiments in E.coli have shown this is not the case.</text>
</comment>
<name>A0A098MC15_9BACL</name>
<dbReference type="PANTHER" id="PTHR12598">
    <property type="entry name" value="COPPER HOMEOSTASIS PROTEIN CUTC"/>
    <property type="match status" value="1"/>
</dbReference>
<accession>A0A098MC15</accession>
<dbReference type="SUPFAM" id="SSF110395">
    <property type="entry name" value="CutC-like"/>
    <property type="match status" value="1"/>
</dbReference>
<dbReference type="GO" id="GO:0005737">
    <property type="term" value="C:cytoplasm"/>
    <property type="evidence" value="ECO:0007669"/>
    <property type="project" value="UniProtKB-SubCell"/>
</dbReference>
<dbReference type="eggNOG" id="COG3142">
    <property type="taxonomic scope" value="Bacteria"/>
</dbReference>
<dbReference type="PANTHER" id="PTHR12598:SF0">
    <property type="entry name" value="COPPER HOMEOSTASIS PROTEIN CUTC HOMOLOG"/>
    <property type="match status" value="1"/>
</dbReference>
<dbReference type="RefSeq" id="WP_036649700.1">
    <property type="nucleotide sequence ID" value="NZ_JQCR01000002.1"/>
</dbReference>
<reference evidence="3 4" key="2">
    <citation type="submission" date="2014-10" db="EMBL/GenBank/DDBJ databases">
        <title>Comparative genomics of the Paenibacillus odorifer group.</title>
        <authorList>
            <person name="Tsai Y.-C."/>
            <person name="Martin N."/>
            <person name="Korlach J."/>
            <person name="Wiedmann M."/>
        </authorList>
    </citation>
    <scope>NUCLEOTIDE SEQUENCE [LARGE SCALE GENOMIC DNA]</scope>
    <source>
        <strain evidence="3 4">DSM 18334</strain>
    </source>
</reference>
<evidence type="ECO:0000256" key="1">
    <source>
        <dbReference type="ARBA" id="ARBA00007768"/>
    </source>
</evidence>
<dbReference type="EMBL" id="JQCR01000002">
    <property type="protein sequence ID" value="KGE19097.1"/>
    <property type="molecule type" value="Genomic_DNA"/>
</dbReference>
<organism evidence="3 4">
    <name type="scientific">Paenibacillus wynnii</name>
    <dbReference type="NCBI Taxonomy" id="268407"/>
    <lineage>
        <taxon>Bacteria</taxon>
        <taxon>Bacillati</taxon>
        <taxon>Bacillota</taxon>
        <taxon>Bacilli</taxon>
        <taxon>Bacillales</taxon>
        <taxon>Paenibacillaceae</taxon>
        <taxon>Paenibacillus</taxon>
    </lineage>
</organism>
<protein>
    <recommendedName>
        <fullName evidence="2">PF03932 family protein CutC</fullName>
    </recommendedName>
</protein>
<proteinExistence type="inferred from homology"/>
<sequence length="230" mass="25035">MLLEIIATTVKDAVMAERGGADRIELITAVREGGLTPSLALIERVRESVTIPVRVMVRPHARSFRYDEEDIEVMRRDITHIGSVGGLGIVIGMLQHDRTVDEENLRTLLHAADGMEVTFHRAFDEVRNQPEALKVLSQYPEITDILTSGGAATAPEGADQLAKLNSLAAGQSLAILAGAGLTEHNLEAFLQQSGVRRVHFGSAVRVNGDPLMLIDMERLKAIRAILNSSK</sequence>
<evidence type="ECO:0000256" key="2">
    <source>
        <dbReference type="HAMAP-Rule" id="MF_00795"/>
    </source>
</evidence>
<evidence type="ECO:0000313" key="3">
    <source>
        <dbReference type="EMBL" id="KGE19097.1"/>
    </source>
</evidence>
<keyword evidence="4" id="KW-1185">Reference proteome</keyword>
<reference evidence="3 4" key="1">
    <citation type="submission" date="2014-08" db="EMBL/GenBank/DDBJ databases">
        <authorList>
            <person name="den Bakker H.C."/>
        </authorList>
    </citation>
    <scope>NUCLEOTIDE SEQUENCE [LARGE SCALE GENOMIC DNA]</scope>
    <source>
        <strain evidence="3 4">DSM 18334</strain>
    </source>
</reference>
<comment type="subcellular location">
    <subcellularLocation>
        <location evidence="2">Cytoplasm</location>
    </subcellularLocation>
</comment>
<keyword evidence="2" id="KW-0963">Cytoplasm</keyword>
<gene>
    <name evidence="2" type="primary">cutC</name>
    <name evidence="3" type="ORF">PWYN_06870</name>
</gene>
<dbReference type="OrthoDB" id="9815677at2"/>
<dbReference type="AlphaFoldDB" id="A0A098MC15"/>
<dbReference type="Proteomes" id="UP000029734">
    <property type="component" value="Unassembled WGS sequence"/>
</dbReference>
<evidence type="ECO:0000313" key="4">
    <source>
        <dbReference type="Proteomes" id="UP000029734"/>
    </source>
</evidence>
<dbReference type="HAMAP" id="MF_00795">
    <property type="entry name" value="CutC"/>
    <property type="match status" value="1"/>
</dbReference>
<comment type="caution">
    <text evidence="3">The sequence shown here is derived from an EMBL/GenBank/DDBJ whole genome shotgun (WGS) entry which is preliminary data.</text>
</comment>
<dbReference type="Pfam" id="PF03932">
    <property type="entry name" value="CutC"/>
    <property type="match status" value="1"/>
</dbReference>
<dbReference type="GO" id="GO:0005507">
    <property type="term" value="F:copper ion binding"/>
    <property type="evidence" value="ECO:0007669"/>
    <property type="project" value="TreeGrafter"/>
</dbReference>
<dbReference type="InterPro" id="IPR005627">
    <property type="entry name" value="CutC-like"/>
</dbReference>
<dbReference type="Gene3D" id="3.20.20.380">
    <property type="entry name" value="Copper homeostasis (CutC) domain"/>
    <property type="match status" value="1"/>
</dbReference>